<dbReference type="PIRSF" id="PIRSF000332">
    <property type="entry name" value="FMO"/>
    <property type="match status" value="1"/>
</dbReference>
<dbReference type="GO" id="GO:0050660">
    <property type="term" value="F:flavin adenine dinucleotide binding"/>
    <property type="evidence" value="ECO:0007669"/>
    <property type="project" value="InterPro"/>
</dbReference>
<keyword evidence="5 6" id="KW-0560">Oxidoreductase</keyword>
<dbReference type="PANTHER" id="PTHR23023">
    <property type="entry name" value="DIMETHYLANILINE MONOOXYGENASE"/>
    <property type="match status" value="1"/>
</dbReference>
<evidence type="ECO:0000256" key="5">
    <source>
        <dbReference type="ARBA" id="ARBA00023002"/>
    </source>
</evidence>
<dbReference type="InterPro" id="IPR036188">
    <property type="entry name" value="FAD/NAD-bd_sf"/>
</dbReference>
<dbReference type="InterPro" id="IPR000960">
    <property type="entry name" value="Flavin_mOase"/>
</dbReference>
<protein>
    <recommendedName>
        <fullName evidence="6">Flavin-containing monooxygenase</fullName>
        <ecNumber evidence="6">1.-.-.-</ecNumber>
    </recommendedName>
</protein>
<dbReference type="AlphaFoldDB" id="A0A1D1Z839"/>
<dbReference type="FunFam" id="3.50.50.60:FF:000099">
    <property type="entry name" value="Flavin-containing monooxygenase"/>
    <property type="match status" value="1"/>
</dbReference>
<organism evidence="7">
    <name type="scientific">Anthurium amnicola</name>
    <dbReference type="NCBI Taxonomy" id="1678845"/>
    <lineage>
        <taxon>Eukaryota</taxon>
        <taxon>Viridiplantae</taxon>
        <taxon>Streptophyta</taxon>
        <taxon>Embryophyta</taxon>
        <taxon>Tracheophyta</taxon>
        <taxon>Spermatophyta</taxon>
        <taxon>Magnoliopsida</taxon>
        <taxon>Liliopsida</taxon>
        <taxon>Araceae</taxon>
        <taxon>Pothoideae</taxon>
        <taxon>Potheae</taxon>
        <taxon>Anthurium</taxon>
    </lineage>
</organism>
<keyword evidence="2 6" id="KW-0285">Flavoprotein</keyword>
<dbReference type="GO" id="GO:0050661">
    <property type="term" value="F:NADP binding"/>
    <property type="evidence" value="ECO:0007669"/>
    <property type="project" value="InterPro"/>
</dbReference>
<name>A0A1D1Z839_9ARAE</name>
<comment type="similarity">
    <text evidence="1 6">Belongs to the FMO family.</text>
</comment>
<evidence type="ECO:0000313" key="7">
    <source>
        <dbReference type="EMBL" id="JAT63055.1"/>
    </source>
</evidence>
<evidence type="ECO:0000256" key="2">
    <source>
        <dbReference type="ARBA" id="ARBA00022630"/>
    </source>
</evidence>
<dbReference type="PRINTS" id="PR00370">
    <property type="entry name" value="FMOXYGENASE"/>
</dbReference>
<evidence type="ECO:0000256" key="1">
    <source>
        <dbReference type="ARBA" id="ARBA00009183"/>
    </source>
</evidence>
<dbReference type="Gene3D" id="3.50.50.60">
    <property type="entry name" value="FAD/NAD(P)-binding domain"/>
    <property type="match status" value="2"/>
</dbReference>
<comment type="cofactor">
    <cofactor evidence="6">
        <name>FAD</name>
        <dbReference type="ChEBI" id="CHEBI:57692"/>
    </cofactor>
</comment>
<evidence type="ECO:0000256" key="4">
    <source>
        <dbReference type="ARBA" id="ARBA00022857"/>
    </source>
</evidence>
<dbReference type="InterPro" id="IPR050346">
    <property type="entry name" value="FMO-like"/>
</dbReference>
<dbReference type="EMBL" id="GDJX01004881">
    <property type="protein sequence ID" value="JAT63055.1"/>
    <property type="molecule type" value="Transcribed_RNA"/>
</dbReference>
<dbReference type="SUPFAM" id="SSF51905">
    <property type="entry name" value="FAD/NAD(P)-binding domain"/>
    <property type="match status" value="2"/>
</dbReference>
<keyword evidence="6 7" id="KW-0503">Monooxygenase</keyword>
<sequence length="422" mass="46734">MSRRCRVAVIGAGVAGLAATRELLRRGHCPTVFERAGRVGGTWVYDPRAESDPLGVDPSRAVVHGSLYRSLRTNLPRQLMGFLDHPFPDAAGSYGDPRAFPSHEEVLAFLEDFAWVSGLGESIRLGAEVVRVAPPPPGAEGVWVVEWREVASGSVAAEAFEAVVVCTGHHTQPRLAEIPGIESWCGKQIHSHNYRIPEPFRDQTVVLIGKGASAHDISREISRVAKEVHLASRAADHECSKLDGRNNMWQHSGIKCISEGGNVVFHDGTSLAADVIFHCTGYNYHFPFLEPNENFSVDDNRVGPLYKHVFPPCWAPQLSFVGITNKVIPFLTIDLQSKWVANVLSGKLALPKKEEMVSSVEEFYSVMEKSGKPKHHTHTLHPNEPEYMNWLAAEIGFPPLEDWRVQMYVSVVKKLISHDDGF</sequence>
<keyword evidence="3 6" id="KW-0274">FAD</keyword>
<dbReference type="EC" id="1.-.-.-" evidence="6"/>
<keyword evidence="4" id="KW-0521">NADP</keyword>
<reference evidence="7" key="1">
    <citation type="submission" date="2015-07" db="EMBL/GenBank/DDBJ databases">
        <title>Transcriptome Assembly of Anthurium amnicola.</title>
        <authorList>
            <person name="Suzuki J."/>
        </authorList>
    </citation>
    <scope>NUCLEOTIDE SEQUENCE</scope>
</reference>
<dbReference type="Pfam" id="PF00743">
    <property type="entry name" value="FMO-like"/>
    <property type="match status" value="2"/>
</dbReference>
<dbReference type="GO" id="GO:0004499">
    <property type="term" value="F:N,N-dimethylaniline monooxygenase activity"/>
    <property type="evidence" value="ECO:0007669"/>
    <property type="project" value="InterPro"/>
</dbReference>
<proteinExistence type="inferred from homology"/>
<evidence type="ECO:0000256" key="3">
    <source>
        <dbReference type="ARBA" id="ARBA00022827"/>
    </source>
</evidence>
<dbReference type="InterPro" id="IPR020946">
    <property type="entry name" value="Flavin_mOase-like"/>
</dbReference>
<evidence type="ECO:0000256" key="6">
    <source>
        <dbReference type="RuleBase" id="RU361177"/>
    </source>
</evidence>
<gene>
    <name evidence="7" type="primary">At1g62620_0</name>
    <name evidence="7" type="ORF">g.69364</name>
</gene>
<accession>A0A1D1Z839</accession>